<dbReference type="Proteomes" id="UP000245474">
    <property type="component" value="Unassembled WGS sequence"/>
</dbReference>
<evidence type="ECO:0000313" key="1">
    <source>
        <dbReference type="EMBL" id="PWG63080.1"/>
    </source>
</evidence>
<reference evidence="1 2" key="1">
    <citation type="submission" date="2018-05" db="EMBL/GenBank/DDBJ databases">
        <title>Spiribacter halobius sp. nov., a moderately halophilic bacterium isolated from marine solar saltern.</title>
        <authorList>
            <person name="Zheng W.-S."/>
            <person name="Lu D.-C."/>
            <person name="Du Z.-J."/>
        </authorList>
    </citation>
    <scope>NUCLEOTIDE SEQUENCE [LARGE SCALE GENOMIC DNA]</scope>
    <source>
        <strain evidence="1 2">E85</strain>
    </source>
</reference>
<gene>
    <name evidence="1" type="ORF">DEM34_09510</name>
</gene>
<dbReference type="EMBL" id="QFFI01000013">
    <property type="protein sequence ID" value="PWG63080.1"/>
    <property type="molecule type" value="Genomic_DNA"/>
</dbReference>
<keyword evidence="2" id="KW-1185">Reference proteome</keyword>
<dbReference type="RefSeq" id="WP_109678579.1">
    <property type="nucleotide sequence ID" value="NZ_CP086615.1"/>
</dbReference>
<name>A0A2U2N1W3_9GAMM</name>
<dbReference type="OrthoDB" id="5794320at2"/>
<accession>A0A2U2N1W3</accession>
<organism evidence="1 2">
    <name type="scientific">Sediminicurvatus halobius</name>
    <dbReference type="NCBI Taxonomy" id="2182432"/>
    <lineage>
        <taxon>Bacteria</taxon>
        <taxon>Pseudomonadati</taxon>
        <taxon>Pseudomonadota</taxon>
        <taxon>Gammaproteobacteria</taxon>
        <taxon>Chromatiales</taxon>
        <taxon>Ectothiorhodospiraceae</taxon>
        <taxon>Sediminicurvatus</taxon>
    </lineage>
</organism>
<evidence type="ECO:0000313" key="2">
    <source>
        <dbReference type="Proteomes" id="UP000245474"/>
    </source>
</evidence>
<comment type="caution">
    <text evidence="1">The sequence shown here is derived from an EMBL/GenBank/DDBJ whole genome shotgun (WGS) entry which is preliminary data.</text>
</comment>
<sequence length="295" mass="32789">MAVSRFESRHRAFLAEAQLRYPWQFRIAGVRHDPTEVNVGPGWHDLLRRLFAEVESALGPREREGFRWRRLRAVQGALELRREGGGDLIMPAVVRARDAAAETCEVCGEPGVRRHVRGWFAVECDRHYVRRLLQHHPGGDGAAATWWATPRPELDGRTPGRVYERAPDDPRLLEAALQAVLPAPPVINGAHRQRLQRLWPVLREQFGERLRALRLAEFDGAPGPSGTVLAVVAGATAERDLPAGVTRMARAGFSDLRLRLLSPESVEHPATAADPWSAMLAVHASVPIPRHQPSA</sequence>
<protein>
    <submittedName>
        <fullName evidence="1">Uncharacterized protein</fullName>
    </submittedName>
</protein>
<proteinExistence type="predicted"/>
<dbReference type="AlphaFoldDB" id="A0A2U2N1W3"/>